<organism evidence="1 2">
    <name type="scientific">Salmo salar</name>
    <name type="common">Atlantic salmon</name>
    <dbReference type="NCBI Taxonomy" id="8030"/>
    <lineage>
        <taxon>Eukaryota</taxon>
        <taxon>Metazoa</taxon>
        <taxon>Chordata</taxon>
        <taxon>Craniata</taxon>
        <taxon>Vertebrata</taxon>
        <taxon>Euteleostomi</taxon>
        <taxon>Actinopterygii</taxon>
        <taxon>Neopterygii</taxon>
        <taxon>Teleostei</taxon>
        <taxon>Protacanthopterygii</taxon>
        <taxon>Salmoniformes</taxon>
        <taxon>Salmonidae</taxon>
        <taxon>Salmoninae</taxon>
        <taxon>Salmo</taxon>
    </lineage>
</organism>
<dbReference type="GeneID" id="123727707"/>
<sequence>MFWAYCSIPLSRWRHAHARAMVGSSSASFTKKLQLFNIRGRSPEQPTALVLCDVMGLGDGETTGLTLHDTLAIIKGHAPEGHKFSPEQPVRSETVGYVKKPSLKDKVHCVVFVVDASKVSSYTKGLGTTFQQLREHISDLGVHQVALDVVCQETARDINQVYNSRIVQQTL</sequence>
<dbReference type="PANTHER" id="PTHR14241">
    <property type="entry name" value="INTERFERON-INDUCED PROTEIN 44"/>
    <property type="match status" value="1"/>
</dbReference>
<protein>
    <submittedName>
        <fullName evidence="2">Interferon-induced protein 44-like</fullName>
    </submittedName>
</protein>
<reference evidence="2" key="1">
    <citation type="submission" date="2025-08" db="UniProtKB">
        <authorList>
            <consortium name="RefSeq"/>
        </authorList>
    </citation>
    <scope>IDENTIFICATION</scope>
</reference>
<accession>A0ABM3D1D2</accession>
<evidence type="ECO:0000313" key="2">
    <source>
        <dbReference type="RefSeq" id="XP_045552627.1"/>
    </source>
</evidence>
<gene>
    <name evidence="2" type="primary">LOC123727707</name>
</gene>
<keyword evidence="1" id="KW-1185">Reference proteome</keyword>
<proteinExistence type="predicted"/>
<dbReference type="RefSeq" id="XP_045552627.1">
    <property type="nucleotide sequence ID" value="XM_045696671.1"/>
</dbReference>
<dbReference type="PANTHER" id="PTHR14241:SF28">
    <property type="entry name" value="INTERFERON-INDUCED PROTEIN 44-LIKE"/>
    <property type="match status" value="1"/>
</dbReference>
<evidence type="ECO:0000313" key="1">
    <source>
        <dbReference type="Proteomes" id="UP001652741"/>
    </source>
</evidence>
<name>A0ABM3D1D2_SALSA</name>
<dbReference type="Proteomes" id="UP001652741">
    <property type="component" value="Chromosome ssa16"/>
</dbReference>